<feature type="compositionally biased region" description="Polar residues" evidence="1">
    <location>
        <begin position="313"/>
        <end position="330"/>
    </location>
</feature>
<feature type="region of interest" description="Disordered" evidence="1">
    <location>
        <begin position="681"/>
        <end position="726"/>
    </location>
</feature>
<evidence type="ECO:0000313" key="3">
    <source>
        <dbReference type="Proteomes" id="UP000478008"/>
    </source>
</evidence>
<keyword evidence="3" id="KW-1185">Reference proteome</keyword>
<feature type="compositionally biased region" description="Basic and acidic residues" evidence="1">
    <location>
        <begin position="379"/>
        <end position="401"/>
    </location>
</feature>
<organism evidence="2 3">
    <name type="scientific">Dekkera bruxellensis</name>
    <name type="common">Brettanomyces custersii</name>
    <dbReference type="NCBI Taxonomy" id="5007"/>
    <lineage>
        <taxon>Eukaryota</taxon>
        <taxon>Fungi</taxon>
        <taxon>Dikarya</taxon>
        <taxon>Ascomycota</taxon>
        <taxon>Saccharomycotina</taxon>
        <taxon>Pichiomycetes</taxon>
        <taxon>Pichiales</taxon>
        <taxon>Pichiaceae</taxon>
        <taxon>Brettanomyces</taxon>
    </lineage>
</organism>
<evidence type="ECO:0000313" key="2">
    <source>
        <dbReference type="EMBL" id="VUG16602.1"/>
    </source>
</evidence>
<feature type="compositionally biased region" description="Polar residues" evidence="1">
    <location>
        <begin position="14"/>
        <end position="29"/>
    </location>
</feature>
<dbReference type="Proteomes" id="UP000478008">
    <property type="component" value="Unassembled WGS sequence"/>
</dbReference>
<feature type="compositionally biased region" description="Polar residues" evidence="1">
    <location>
        <begin position="266"/>
        <end position="275"/>
    </location>
</feature>
<dbReference type="EMBL" id="CABFWN010000001">
    <property type="protein sequence ID" value="VUG16602.1"/>
    <property type="molecule type" value="Genomic_DNA"/>
</dbReference>
<feature type="compositionally biased region" description="Polar residues" evidence="1">
    <location>
        <begin position="683"/>
        <end position="694"/>
    </location>
</feature>
<feature type="region of interest" description="Disordered" evidence="1">
    <location>
        <begin position="260"/>
        <end position="442"/>
    </location>
</feature>
<proteinExistence type="predicted"/>
<dbReference type="AlphaFoldDB" id="A0A7D9GY11"/>
<feature type="region of interest" description="Disordered" evidence="1">
    <location>
        <begin position="529"/>
        <end position="572"/>
    </location>
</feature>
<feature type="compositionally biased region" description="Basic and acidic residues" evidence="1">
    <location>
        <begin position="280"/>
        <end position="312"/>
    </location>
</feature>
<name>A0A7D9GY11_DEKBR</name>
<sequence length="787" mass="88620">MFDRRRRSRQSTSYTGVNSPRGTERQPSSGALAAASVIGKALKQNGNNPVGMKLPPHQNSRKFGGMSRTLSLNSNMSRRNSLQTISSANRKRLEVRKLSNSSSMYNLSLRDRRSISDFSEYSSQVSRSRARQIKEPTYYKKVKKWVPSKRGLVSVEVMAPVSEKQEKGSRTVTPQTDRTYSLSVGTYSRVRQANRTPTRSRPISMMSPSHVRRLEMTEFDFEPSIPESLEEVQEEDEEIKTSVQAAREYSMAKLTNSPLKRKVDNIETNTTNQNAILPDAESHPRDIEGSSETEKVTEKDESVSSDSHEQEHNSGTVRPQITEITASNDSLAKGQELEIVNSYTTPGDENIDEHLTESVENSLVAEDGILPNGQNEQGKASESDDKVIVQKDDTDKEKSGDNESTQQTNGKEVVHRKQKTNVSTTSDRKSAKPTVNPTSMAQQMRKTLGINELSSTGEDRTKLASSSIVKRHSVLKNSEDGQEYSSYNAKGITGPYLSLATAENTRRNAMGSSPSPMRINSMYTTPVRSHHTNAKLSGSPVMLKSLRAPKPKNSSSRNHMLSLRSPGSVPDRSLPVYSHPSVHLSAAKVAVEQYYGEDVLHKRKPVPKQRPKSVAQIKAEELLKKAKSRPPVRLETVFNPNTENYNELKRSSSFEGRHHDKKGDKIHKRLTLRDLPDDYAQAGDSQFVSSSNFKSRIPDSDDDDDDFNEYSVYSPKVKSHHPPQQPQLMMNQIDVPQKKHHRHFKLFGHHHHHDSYEGTMIKDDYARHESKKKKRFRKFKKFFSTSG</sequence>
<feature type="compositionally biased region" description="Low complexity" evidence="1">
    <location>
        <begin position="66"/>
        <end position="82"/>
    </location>
</feature>
<protein>
    <submittedName>
        <fullName evidence="2">DEBR0S1_20934g1_1</fullName>
    </submittedName>
</protein>
<evidence type="ECO:0000256" key="1">
    <source>
        <dbReference type="SAM" id="MobiDB-lite"/>
    </source>
</evidence>
<feature type="compositionally biased region" description="Polar residues" evidence="1">
    <location>
        <begin position="433"/>
        <end position="442"/>
    </location>
</feature>
<feature type="region of interest" description="Disordered" evidence="1">
    <location>
        <begin position="1"/>
        <end position="88"/>
    </location>
</feature>
<gene>
    <name evidence="2" type="ORF">DEBR0S1_20934G</name>
</gene>
<reference evidence="2 3" key="1">
    <citation type="submission" date="2019-07" db="EMBL/GenBank/DDBJ databases">
        <authorList>
            <person name="Friedrich A."/>
            <person name="Schacherer J."/>
        </authorList>
    </citation>
    <scope>NUCLEOTIDE SEQUENCE [LARGE SCALE GENOMIC DNA]</scope>
</reference>
<accession>A0A7D9GY11</accession>